<dbReference type="SUPFAM" id="SSF56496">
    <property type="entry name" value="Fibrinogen C-terminal domain-like"/>
    <property type="match status" value="2"/>
</dbReference>
<protein>
    <submittedName>
        <fullName evidence="10">Angiopoietin-2</fullName>
    </submittedName>
</protein>
<dbReference type="PROSITE" id="PS51406">
    <property type="entry name" value="FIBRINOGEN_C_2"/>
    <property type="match status" value="1"/>
</dbReference>
<dbReference type="InterPro" id="IPR014716">
    <property type="entry name" value="Fibrinogen_a/b/g_C_1"/>
</dbReference>
<dbReference type="InterPro" id="IPR002181">
    <property type="entry name" value="Fibrinogen_a/b/g_C_dom"/>
</dbReference>
<keyword evidence="4" id="KW-1015">Disulfide bond</keyword>
<feature type="region of interest" description="Disordered" evidence="7">
    <location>
        <begin position="79"/>
        <end position="102"/>
    </location>
</feature>
<feature type="transmembrane region" description="Helical" evidence="8">
    <location>
        <begin position="25"/>
        <end position="45"/>
    </location>
</feature>
<dbReference type="EMBL" id="JACTAM010000019">
    <property type="protein sequence ID" value="KAI2652799.1"/>
    <property type="molecule type" value="Genomic_DNA"/>
</dbReference>
<proteinExistence type="predicted"/>
<keyword evidence="8" id="KW-1133">Transmembrane helix</keyword>
<dbReference type="Gene3D" id="3.90.215.10">
    <property type="entry name" value="Gamma Fibrinogen, chain A, domain 1"/>
    <property type="match status" value="2"/>
</dbReference>
<evidence type="ECO:0000313" key="11">
    <source>
        <dbReference type="Proteomes" id="UP000830375"/>
    </source>
</evidence>
<dbReference type="PROSITE" id="PS00514">
    <property type="entry name" value="FIBRINOGEN_C_1"/>
    <property type="match status" value="1"/>
</dbReference>
<evidence type="ECO:0000256" key="4">
    <source>
        <dbReference type="ARBA" id="ARBA00023157"/>
    </source>
</evidence>
<dbReference type="Gene3D" id="4.10.530.10">
    <property type="entry name" value="Gamma-fibrinogen Carboxyl Terminal Fragment, domain 2"/>
    <property type="match status" value="1"/>
</dbReference>
<reference evidence="10 11" key="1">
    <citation type="submission" date="2022-01" db="EMBL/GenBank/DDBJ databases">
        <title>A high-quality chromosome-level genome assembly of rohu carp, Labeo rohita.</title>
        <authorList>
            <person name="Arick M.A. II"/>
            <person name="Hsu C.-Y."/>
            <person name="Magbanua Z."/>
            <person name="Pechanova O."/>
            <person name="Grover C."/>
            <person name="Miller E."/>
            <person name="Thrash A."/>
            <person name="Ezzel L."/>
            <person name="Alam S."/>
            <person name="Benzie J."/>
            <person name="Hamilton M."/>
            <person name="Karsi A."/>
            <person name="Lawrence M.L."/>
            <person name="Peterson D.G."/>
        </authorList>
    </citation>
    <scope>NUCLEOTIDE SEQUENCE [LARGE SCALE GENOMIC DNA]</scope>
    <source>
        <strain evidence="11">BAU-BD-2019</strain>
        <tissue evidence="10">Blood</tissue>
    </source>
</reference>
<dbReference type="InterPro" id="IPR050373">
    <property type="entry name" value="Fibrinogen_C-term_domain"/>
</dbReference>
<name>A0ABQ8LR06_LABRO</name>
<dbReference type="PANTHER" id="PTHR19143">
    <property type="entry name" value="FIBRINOGEN/TENASCIN/ANGIOPOEITIN"/>
    <property type="match status" value="1"/>
</dbReference>
<dbReference type="Proteomes" id="UP000830375">
    <property type="component" value="Unassembled WGS sequence"/>
</dbReference>
<dbReference type="InterPro" id="IPR036056">
    <property type="entry name" value="Fibrinogen-like_C"/>
</dbReference>
<evidence type="ECO:0000313" key="10">
    <source>
        <dbReference type="EMBL" id="KAI2652799.1"/>
    </source>
</evidence>
<dbReference type="SMART" id="SM00186">
    <property type="entry name" value="FBG"/>
    <property type="match status" value="1"/>
</dbReference>
<dbReference type="NCBIfam" id="NF040941">
    <property type="entry name" value="GGGWT_bact"/>
    <property type="match status" value="1"/>
</dbReference>
<evidence type="ECO:0000256" key="2">
    <source>
        <dbReference type="ARBA" id="ARBA00022729"/>
    </source>
</evidence>
<organism evidence="10 11">
    <name type="scientific">Labeo rohita</name>
    <name type="common">Indian major carp</name>
    <name type="synonym">Cyprinus rohita</name>
    <dbReference type="NCBI Taxonomy" id="84645"/>
    <lineage>
        <taxon>Eukaryota</taxon>
        <taxon>Metazoa</taxon>
        <taxon>Chordata</taxon>
        <taxon>Craniata</taxon>
        <taxon>Vertebrata</taxon>
        <taxon>Euteleostomi</taxon>
        <taxon>Actinopterygii</taxon>
        <taxon>Neopterygii</taxon>
        <taxon>Teleostei</taxon>
        <taxon>Ostariophysi</taxon>
        <taxon>Cypriniformes</taxon>
        <taxon>Cyprinidae</taxon>
        <taxon>Labeoninae</taxon>
        <taxon>Labeonini</taxon>
        <taxon>Labeo</taxon>
    </lineage>
</organism>
<dbReference type="Pfam" id="PF25443">
    <property type="entry name" value="ANG-1"/>
    <property type="match status" value="2"/>
</dbReference>
<keyword evidence="3 6" id="KW-0175">Coiled coil</keyword>
<evidence type="ECO:0000256" key="3">
    <source>
        <dbReference type="ARBA" id="ARBA00023054"/>
    </source>
</evidence>
<feature type="coiled-coil region" evidence="6">
    <location>
        <begin position="254"/>
        <end position="281"/>
    </location>
</feature>
<keyword evidence="2" id="KW-0732">Signal</keyword>
<dbReference type="Pfam" id="PF00147">
    <property type="entry name" value="Fibrinogen_C"/>
    <property type="match status" value="2"/>
</dbReference>
<evidence type="ECO:0000256" key="8">
    <source>
        <dbReference type="SAM" id="Phobius"/>
    </source>
</evidence>
<sequence length="610" mass="69265">MLRKGRGEYVRDGERERGRMKEGHFPGMGWLLCLCYLAAAVAVAIGSERRQHQVQHGPCRYTFILPEVEQCRPAGDFQVTNSLQRDSPSAPESPQSEPTWQERKLETLESATENNTQWLQKLESYIQENVRSEMERNVIHTQTATMLEIGTNLLSQSAENTRKLTDVETQVLNQTSRLEIQLLEYSLSTNRLEKQLLEQTQEVSRLNDKNREAQATTPSVNGSGIQVFTGLPASQAHRGCFFLSYLEQRFAAMEAKHSRELQAIQQEKQQLLELLDRQNHLVSLLEGELASSTRNSTLLQRQQATLTDTVQQLLAMVAHCNDISTPVEKEMLKFRDCAEIFKSGVTESGIYSIHLPNSTQKTKVFCDMKTKGGGWTVFQHRYDGSVDFNRGWNDYKLGFGEPSGEHWLGNDVIHLLTTSKDYTLQVHLKDADGQQAYSQYDHFYIDGEDKKYSELRILAWSRRCWARLGLTSQATYGAKMCSCQHNLLQSLAVWSFFWHSVFAILPVFFSPPPSLHASGFSGTAGRTSSLTHSGTLFSTKDQDNDQCSCKCAQMATGGWWFEACGPSNLNGIYYSGSSNVIRYNSIKWYYWKGPSWMATMTTMMIRPVDF</sequence>
<dbReference type="CDD" id="cd00087">
    <property type="entry name" value="FReD"/>
    <property type="match status" value="1"/>
</dbReference>
<comment type="caution">
    <text evidence="10">The sequence shown here is derived from an EMBL/GenBank/DDBJ whole genome shotgun (WGS) entry which is preliminary data.</text>
</comment>
<feature type="coiled-coil region" evidence="6">
    <location>
        <begin position="189"/>
        <end position="216"/>
    </location>
</feature>
<feature type="domain" description="Fibrinogen C-terminal" evidence="9">
    <location>
        <begin position="328"/>
        <end position="609"/>
    </location>
</feature>
<keyword evidence="8" id="KW-0812">Transmembrane</keyword>
<gene>
    <name evidence="10" type="ORF">H4Q32_006100</name>
</gene>
<evidence type="ECO:0000256" key="1">
    <source>
        <dbReference type="ARBA" id="ARBA00022657"/>
    </source>
</evidence>
<evidence type="ECO:0000256" key="5">
    <source>
        <dbReference type="ARBA" id="ARBA00023180"/>
    </source>
</evidence>
<keyword evidence="5" id="KW-0325">Glycoprotein</keyword>
<evidence type="ECO:0000259" key="9">
    <source>
        <dbReference type="PROSITE" id="PS51406"/>
    </source>
</evidence>
<dbReference type="InterPro" id="IPR020837">
    <property type="entry name" value="Fibrinogen_CS"/>
</dbReference>
<keyword evidence="11" id="KW-1185">Reference proteome</keyword>
<evidence type="ECO:0000256" key="6">
    <source>
        <dbReference type="SAM" id="Coils"/>
    </source>
</evidence>
<accession>A0ABQ8LR06</accession>
<keyword evidence="1" id="KW-0037">Angiogenesis</keyword>
<dbReference type="PANTHER" id="PTHR19143:SF243">
    <property type="entry name" value="ANGIOPOIETIN-2"/>
    <property type="match status" value="1"/>
</dbReference>
<dbReference type="InterPro" id="IPR057439">
    <property type="entry name" value="ANG-1/2/4"/>
</dbReference>
<evidence type="ECO:0000256" key="7">
    <source>
        <dbReference type="SAM" id="MobiDB-lite"/>
    </source>
</evidence>
<feature type="compositionally biased region" description="Low complexity" evidence="7">
    <location>
        <begin position="87"/>
        <end position="98"/>
    </location>
</feature>
<keyword evidence="8" id="KW-0472">Membrane</keyword>